<keyword evidence="1" id="KW-0472">Membrane</keyword>
<organism evidence="2 3">
    <name type="scientific">Streptomyces carminius</name>
    <dbReference type="NCBI Taxonomy" id="2665496"/>
    <lineage>
        <taxon>Bacteria</taxon>
        <taxon>Bacillati</taxon>
        <taxon>Actinomycetota</taxon>
        <taxon>Actinomycetes</taxon>
        <taxon>Kitasatosporales</taxon>
        <taxon>Streptomycetaceae</taxon>
        <taxon>Streptomyces</taxon>
    </lineage>
</organism>
<dbReference type="RefSeq" id="WP_100203527.1">
    <property type="nucleotide sequence ID" value="NZ_PGGW01000061.1"/>
</dbReference>
<keyword evidence="3" id="KW-1185">Reference proteome</keyword>
<protein>
    <submittedName>
        <fullName evidence="2">Uncharacterized protein</fullName>
    </submittedName>
</protein>
<evidence type="ECO:0000313" key="3">
    <source>
        <dbReference type="Proteomes" id="UP000230407"/>
    </source>
</evidence>
<evidence type="ECO:0000256" key="1">
    <source>
        <dbReference type="SAM" id="Phobius"/>
    </source>
</evidence>
<feature type="transmembrane region" description="Helical" evidence="1">
    <location>
        <begin position="95"/>
        <end position="116"/>
    </location>
</feature>
<proteinExistence type="predicted"/>
<gene>
    <name evidence="2" type="ORF">CUT44_21350</name>
</gene>
<comment type="caution">
    <text evidence="2">The sequence shown here is derived from an EMBL/GenBank/DDBJ whole genome shotgun (WGS) entry which is preliminary data.</text>
</comment>
<name>A0A2M8LV15_9ACTN</name>
<evidence type="ECO:0000313" key="2">
    <source>
        <dbReference type="EMBL" id="PJE95803.1"/>
    </source>
</evidence>
<dbReference type="Proteomes" id="UP000230407">
    <property type="component" value="Unassembled WGS sequence"/>
</dbReference>
<keyword evidence="1" id="KW-0812">Transmembrane</keyword>
<dbReference type="AlphaFoldDB" id="A0A2M8LV15"/>
<reference evidence="2 3" key="1">
    <citation type="submission" date="2017-11" db="EMBL/GenBank/DDBJ databases">
        <title>Streptomyces carmine sp. nov., a novel actinomycete isolated from Sophora alopecuroides in Xinjiang, China.</title>
        <authorList>
            <person name="Wang Y."/>
            <person name="Luo X."/>
            <person name="Wan C."/>
            <person name="Zhang L."/>
        </authorList>
    </citation>
    <scope>NUCLEOTIDE SEQUENCE [LARGE SCALE GENOMIC DNA]</scope>
    <source>
        <strain evidence="2 3">TRM SA0054</strain>
    </source>
</reference>
<feature type="transmembrane region" description="Helical" evidence="1">
    <location>
        <begin position="38"/>
        <end position="61"/>
    </location>
</feature>
<dbReference type="EMBL" id="PGGW01000061">
    <property type="protein sequence ID" value="PJE95803.1"/>
    <property type="molecule type" value="Genomic_DNA"/>
</dbReference>
<feature type="transmembrane region" description="Helical" evidence="1">
    <location>
        <begin position="12"/>
        <end position="32"/>
    </location>
</feature>
<accession>A0A2M8LV15</accession>
<sequence length="127" mass="13028">MSVTALYRRTRRPAALFVMVCGLVGCSFLLWVSDADDALRHALAAVLLALGVAGPAVAAALERPAPAGVIGLLFPAAAGNAAVVGSDALDFPQTLFGHLAVAVSLALCVLATLLRAERTASTSRNRF</sequence>
<keyword evidence="1" id="KW-1133">Transmembrane helix</keyword>
<feature type="transmembrane region" description="Helical" evidence="1">
    <location>
        <begin position="68"/>
        <end position="89"/>
    </location>
</feature>